<dbReference type="AlphaFoldDB" id="A0AAV4PYV5"/>
<organism evidence="18 19">
    <name type="scientific">Caerostris darwini</name>
    <dbReference type="NCBI Taxonomy" id="1538125"/>
    <lineage>
        <taxon>Eukaryota</taxon>
        <taxon>Metazoa</taxon>
        <taxon>Ecdysozoa</taxon>
        <taxon>Arthropoda</taxon>
        <taxon>Chelicerata</taxon>
        <taxon>Arachnida</taxon>
        <taxon>Araneae</taxon>
        <taxon>Araneomorphae</taxon>
        <taxon>Entelegynae</taxon>
        <taxon>Araneoidea</taxon>
        <taxon>Araneidae</taxon>
        <taxon>Caerostris</taxon>
    </lineage>
</organism>
<dbReference type="EMBL" id="BPLQ01003582">
    <property type="protein sequence ID" value="GIY01491.1"/>
    <property type="molecule type" value="Genomic_DNA"/>
</dbReference>
<dbReference type="FunFam" id="3.10.110.10:FF:000052">
    <property type="entry name" value="Putative e3 ubiquitin-protein ligase rnf25"/>
    <property type="match status" value="1"/>
</dbReference>
<dbReference type="SMART" id="SM00184">
    <property type="entry name" value="RING"/>
    <property type="match status" value="1"/>
</dbReference>
<evidence type="ECO:0000256" key="14">
    <source>
        <dbReference type="PROSITE-ProRule" id="PRU00175"/>
    </source>
</evidence>
<feature type="compositionally biased region" description="Basic and acidic residues" evidence="15">
    <location>
        <begin position="827"/>
        <end position="865"/>
    </location>
</feature>
<feature type="compositionally biased region" description="Basic and acidic residues" evidence="15">
    <location>
        <begin position="634"/>
        <end position="695"/>
    </location>
</feature>
<dbReference type="CDD" id="cd23818">
    <property type="entry name" value="RWD_RNF25"/>
    <property type="match status" value="1"/>
</dbReference>
<dbReference type="InterPro" id="IPR013083">
    <property type="entry name" value="Znf_RING/FYVE/PHD"/>
</dbReference>
<keyword evidence="6" id="KW-0808">Transferase</keyword>
<evidence type="ECO:0000256" key="8">
    <source>
        <dbReference type="ARBA" id="ARBA00022771"/>
    </source>
</evidence>
<dbReference type="Pfam" id="PF05773">
    <property type="entry name" value="RWD"/>
    <property type="match status" value="1"/>
</dbReference>
<comment type="pathway">
    <text evidence="3">Protein modification; protein ubiquitination.</text>
</comment>
<feature type="compositionally biased region" description="Polar residues" evidence="15">
    <location>
        <begin position="696"/>
        <end position="712"/>
    </location>
</feature>
<dbReference type="GO" id="GO:0008270">
    <property type="term" value="F:zinc ion binding"/>
    <property type="evidence" value="ECO:0007669"/>
    <property type="project" value="UniProtKB-KW"/>
</dbReference>
<evidence type="ECO:0000256" key="4">
    <source>
        <dbReference type="ARBA" id="ARBA00012483"/>
    </source>
</evidence>
<feature type="region of interest" description="Disordered" evidence="15">
    <location>
        <begin position="280"/>
        <end position="371"/>
    </location>
</feature>
<feature type="compositionally biased region" description="Polar residues" evidence="15">
    <location>
        <begin position="338"/>
        <end position="350"/>
    </location>
</feature>
<comment type="subcellular location">
    <subcellularLocation>
        <location evidence="2">Cytoplasm</location>
    </subcellularLocation>
</comment>
<feature type="compositionally biased region" description="Basic and acidic residues" evidence="15">
    <location>
        <begin position="713"/>
        <end position="727"/>
    </location>
</feature>
<dbReference type="InterPro" id="IPR016135">
    <property type="entry name" value="UBQ-conjugating_enzyme/RWD"/>
</dbReference>
<feature type="region of interest" description="Disordered" evidence="15">
    <location>
        <begin position="394"/>
        <end position="896"/>
    </location>
</feature>
<evidence type="ECO:0000256" key="12">
    <source>
        <dbReference type="ARBA" id="ARBA00067354"/>
    </source>
</evidence>
<accession>A0AAV4PYV5</accession>
<keyword evidence="9" id="KW-0833">Ubl conjugation pathway</keyword>
<protein>
    <recommendedName>
        <fullName evidence="12">E3 ubiquitin-protein ligase RNF25</fullName>
        <ecNumber evidence="4">2.3.2.27</ecNumber>
    </recommendedName>
    <alternativeName>
        <fullName evidence="13">RING finger protein 25</fullName>
    </alternativeName>
</protein>
<feature type="compositionally biased region" description="Basic and acidic residues" evidence="15">
    <location>
        <begin position="521"/>
        <end position="543"/>
    </location>
</feature>
<feature type="compositionally biased region" description="Low complexity" evidence="15">
    <location>
        <begin position="408"/>
        <end position="421"/>
    </location>
</feature>
<feature type="compositionally biased region" description="Low complexity" evidence="15">
    <location>
        <begin position="784"/>
        <end position="800"/>
    </location>
</feature>
<dbReference type="InterPro" id="IPR006575">
    <property type="entry name" value="RWD_dom"/>
</dbReference>
<gene>
    <name evidence="18" type="primary">RNF25</name>
    <name evidence="18" type="ORF">CDAR_196781</name>
</gene>
<dbReference type="PANTHER" id="PTHR13198:SF4">
    <property type="entry name" value="E3 UBIQUITIN-PROTEIN LIGASE RNF25"/>
    <property type="match status" value="1"/>
</dbReference>
<proteinExistence type="inferred from homology"/>
<feature type="compositionally biased region" description="Basic and acidic residues" evidence="15">
    <location>
        <begin position="771"/>
        <end position="780"/>
    </location>
</feature>
<dbReference type="EC" id="2.3.2.27" evidence="4"/>
<dbReference type="CDD" id="cd16470">
    <property type="entry name" value="RING-H2_RNF25"/>
    <property type="match status" value="1"/>
</dbReference>
<evidence type="ECO:0000259" key="16">
    <source>
        <dbReference type="PROSITE" id="PS50089"/>
    </source>
</evidence>
<feature type="compositionally biased region" description="Polar residues" evidence="15">
    <location>
        <begin position="866"/>
        <end position="876"/>
    </location>
</feature>
<feature type="compositionally biased region" description="Basic and acidic residues" evidence="15">
    <location>
        <begin position="296"/>
        <end position="337"/>
    </location>
</feature>
<dbReference type="PROSITE" id="PS50089">
    <property type="entry name" value="ZF_RING_2"/>
    <property type="match status" value="1"/>
</dbReference>
<keyword evidence="10" id="KW-0862">Zinc</keyword>
<evidence type="ECO:0000256" key="5">
    <source>
        <dbReference type="ARBA" id="ARBA00022490"/>
    </source>
</evidence>
<dbReference type="FunFam" id="3.30.40.10:FF:000215">
    <property type="entry name" value="E3 ubiquitin-protein ligase RNF25"/>
    <property type="match status" value="1"/>
</dbReference>
<feature type="compositionally biased region" description="Polar residues" evidence="15">
    <location>
        <begin position="607"/>
        <end position="633"/>
    </location>
</feature>
<evidence type="ECO:0000256" key="13">
    <source>
        <dbReference type="ARBA" id="ARBA00075535"/>
    </source>
</evidence>
<keyword evidence="7" id="KW-0479">Metal-binding</keyword>
<evidence type="ECO:0000256" key="15">
    <source>
        <dbReference type="SAM" id="MobiDB-lite"/>
    </source>
</evidence>
<evidence type="ECO:0000313" key="18">
    <source>
        <dbReference type="EMBL" id="GIY01491.1"/>
    </source>
</evidence>
<feature type="domain" description="RWD" evidence="17">
    <location>
        <begin position="26"/>
        <end position="133"/>
    </location>
</feature>
<keyword evidence="19" id="KW-1185">Reference proteome</keyword>
<dbReference type="GO" id="GO:0016567">
    <property type="term" value="P:protein ubiquitination"/>
    <property type="evidence" value="ECO:0007669"/>
    <property type="project" value="TreeGrafter"/>
</dbReference>
<dbReference type="GO" id="GO:0005737">
    <property type="term" value="C:cytoplasm"/>
    <property type="evidence" value="ECO:0007669"/>
    <property type="project" value="UniProtKB-SubCell"/>
</dbReference>
<evidence type="ECO:0000259" key="17">
    <source>
        <dbReference type="PROSITE" id="PS50908"/>
    </source>
</evidence>
<dbReference type="PANTHER" id="PTHR13198">
    <property type="entry name" value="RING FINGER PROTEIN 25"/>
    <property type="match status" value="1"/>
</dbReference>
<dbReference type="SMART" id="SM00591">
    <property type="entry name" value="RWD"/>
    <property type="match status" value="1"/>
</dbReference>
<dbReference type="Pfam" id="PF17123">
    <property type="entry name" value="zf-RING_11"/>
    <property type="match status" value="1"/>
</dbReference>
<evidence type="ECO:0000256" key="3">
    <source>
        <dbReference type="ARBA" id="ARBA00004906"/>
    </source>
</evidence>
<dbReference type="InterPro" id="IPR001841">
    <property type="entry name" value="Znf_RING"/>
</dbReference>
<evidence type="ECO:0000256" key="10">
    <source>
        <dbReference type="ARBA" id="ARBA00022833"/>
    </source>
</evidence>
<dbReference type="SUPFAM" id="SSF54495">
    <property type="entry name" value="UBC-like"/>
    <property type="match status" value="1"/>
</dbReference>
<evidence type="ECO:0000256" key="1">
    <source>
        <dbReference type="ARBA" id="ARBA00000900"/>
    </source>
</evidence>
<comment type="caution">
    <text evidence="18">The sequence shown here is derived from an EMBL/GenBank/DDBJ whole genome shotgun (WGS) entry which is preliminary data.</text>
</comment>
<dbReference type="Proteomes" id="UP001054837">
    <property type="component" value="Unassembled WGS sequence"/>
</dbReference>
<reference evidence="18 19" key="1">
    <citation type="submission" date="2021-06" db="EMBL/GenBank/DDBJ databases">
        <title>Caerostris darwini draft genome.</title>
        <authorList>
            <person name="Kono N."/>
            <person name="Arakawa K."/>
        </authorList>
    </citation>
    <scope>NUCLEOTIDE SEQUENCE [LARGE SCALE GENOMIC DNA]</scope>
</reference>
<dbReference type="Gene3D" id="3.30.40.10">
    <property type="entry name" value="Zinc/RING finger domain, C3HC4 (zinc finger)"/>
    <property type="match status" value="1"/>
</dbReference>
<evidence type="ECO:0000256" key="7">
    <source>
        <dbReference type="ARBA" id="ARBA00022723"/>
    </source>
</evidence>
<evidence type="ECO:0000256" key="2">
    <source>
        <dbReference type="ARBA" id="ARBA00004496"/>
    </source>
</evidence>
<dbReference type="GO" id="GO:0061630">
    <property type="term" value="F:ubiquitin protein ligase activity"/>
    <property type="evidence" value="ECO:0007669"/>
    <property type="project" value="UniProtKB-EC"/>
</dbReference>
<evidence type="ECO:0000256" key="6">
    <source>
        <dbReference type="ARBA" id="ARBA00022679"/>
    </source>
</evidence>
<evidence type="ECO:0000313" key="19">
    <source>
        <dbReference type="Proteomes" id="UP001054837"/>
    </source>
</evidence>
<dbReference type="PROSITE" id="PS50908">
    <property type="entry name" value="RWD"/>
    <property type="match status" value="1"/>
</dbReference>
<dbReference type="SUPFAM" id="SSF57850">
    <property type="entry name" value="RING/U-box"/>
    <property type="match status" value="1"/>
</dbReference>
<feature type="compositionally biased region" description="Polar residues" evidence="15">
    <location>
        <begin position="550"/>
        <end position="570"/>
    </location>
</feature>
<dbReference type="GO" id="GO:0005634">
    <property type="term" value="C:nucleus"/>
    <property type="evidence" value="ECO:0007669"/>
    <property type="project" value="TreeGrafter"/>
</dbReference>
<feature type="domain" description="RING-type" evidence="16">
    <location>
        <begin position="140"/>
        <end position="199"/>
    </location>
</feature>
<evidence type="ECO:0000256" key="9">
    <source>
        <dbReference type="ARBA" id="ARBA00022786"/>
    </source>
</evidence>
<feature type="compositionally biased region" description="Basic and acidic residues" evidence="15">
    <location>
        <begin position="425"/>
        <end position="445"/>
    </location>
</feature>
<evidence type="ECO:0000256" key="11">
    <source>
        <dbReference type="ARBA" id="ARBA00060737"/>
    </source>
</evidence>
<keyword evidence="5" id="KW-0963">Cytoplasm</keyword>
<feature type="compositionally biased region" description="Basic and acidic residues" evidence="15">
    <location>
        <begin position="737"/>
        <end position="760"/>
    </location>
</feature>
<dbReference type="Gene3D" id="3.10.110.10">
    <property type="entry name" value="Ubiquitin Conjugating Enzyme"/>
    <property type="match status" value="1"/>
</dbReference>
<comment type="catalytic activity">
    <reaction evidence="1">
        <text>S-ubiquitinyl-[E2 ubiquitin-conjugating enzyme]-L-cysteine + [acceptor protein]-L-lysine = [E2 ubiquitin-conjugating enzyme]-L-cysteine + N(6)-ubiquitinyl-[acceptor protein]-L-lysine.</text>
        <dbReference type="EC" id="2.3.2.27"/>
    </reaction>
</comment>
<feature type="compositionally biased region" description="Polar residues" evidence="15">
    <location>
        <begin position="807"/>
        <end position="818"/>
    </location>
</feature>
<keyword evidence="8 14" id="KW-0863">Zinc-finger</keyword>
<comment type="similarity">
    <text evidence="11">Belongs to the RNF25 family.</text>
</comment>
<name>A0AAV4PYV5_9ARAC</name>
<feature type="compositionally biased region" description="Low complexity" evidence="15">
    <location>
        <begin position="351"/>
        <end position="368"/>
    </location>
</feature>
<sequence length="936" mass="108613">MEEVSENASLKIDDANGIDFHCFVEQELETLQCIYINEIAVQHKEKCTVVSLDIHPATADNHDEQYVRMTLKFILNTEYPETIPEISIHNPRGLSEEKINSISQDLTSIAESKIGNSMLFEIIEAAKEHLTNENHPCGECAICLYGFSDGDVFTKTECYHYFHSHCLARYIKNASLSESNEESNDGDSSEKEILCPMCRLPIHFNGSEDHFPPPISKDEDFVLDQNILELQKMMADLYQKQLDNGGIIDIEAEKNKYLLEISNVPTRVNVTGDNEDSVLEAKSVTETDDISVEPKSPSKDETPENKVSKTESRNKFQNRTKNDKYDNDRQPRRDHYHSNSYREQYRNNSYRGNQRNNRFRPGFNPNNNRKNKEAFSTEDLEEDYHFENENESLQNRGKHNAKHFSGDSYNNSSARQQSSNSTPYKKNDRSGYPDRPRRFDGERRGNYYNYSYPNNRGQRHGPNAYDYHRNRRETKNSIKESSTNKNEEQEDNAATVSDSITHENSGEPLNERNATASPNNKECDESKDSECDNKVEENKKQDSSNKNSNGYQNKRNSYRYNDSNVNSKGENATGYEERRDSNRGYRGGSNRGYRNQYNDRPYRENNYHGNRFTQENNYQGNRFSHENNYQVNRFSHDNNHQGNRFSHDNNHQGNRFSHDNNHQGNRFSHDNNHQGNRFSHDNNHQGNRFPHDNNQRRNYFQRSNYRYSQEGNYNERRVNRNRSDDPSVNKGTSEPKVPIHEEHELYQNDSSKKTFNKDSADELVDGNNAEKSNRYNDRNRFNSNYQNRYNNPRGNPNNRYNNDRSHYQNGRNRQNSARKFNGNKYSDIPKQENDGENKSEVQDKKEYDKNASEKPALDSSIERVGDTTNKQDSNEISFKESKAPVDPKMSALGPIINSDDIKPIRSLAPPSGFSNPQNQFVYGLQAANPPPGFTRC</sequence>
<dbReference type="InterPro" id="IPR039133">
    <property type="entry name" value="RNF25"/>
</dbReference>